<evidence type="ECO:0000256" key="8">
    <source>
        <dbReference type="ARBA" id="ARBA00023052"/>
    </source>
</evidence>
<comment type="caution">
    <text evidence="17">The sequence shown here is derived from an EMBL/GenBank/DDBJ whole genome shotgun (WGS) entry which is preliminary data.</text>
</comment>
<dbReference type="InterPro" id="IPR033247">
    <property type="entry name" value="Transketolase_fam"/>
</dbReference>
<feature type="binding site" evidence="14">
    <location>
        <position position="194"/>
    </location>
    <ligand>
        <name>Mg(2+)</name>
        <dbReference type="ChEBI" id="CHEBI:18420"/>
    </ligand>
</feature>
<evidence type="ECO:0000256" key="7">
    <source>
        <dbReference type="ARBA" id="ARBA00022842"/>
    </source>
</evidence>
<feature type="site" description="Important for catalytic activity" evidence="15">
    <location>
        <position position="61"/>
    </location>
</feature>
<evidence type="ECO:0000256" key="15">
    <source>
        <dbReference type="PIRSR" id="PIRSR605478-5"/>
    </source>
</evidence>
<proteinExistence type="inferred from homology"/>
<keyword evidence="7 14" id="KW-0460">Magnesium</keyword>
<dbReference type="SUPFAM" id="SSF52922">
    <property type="entry name" value="TK C-terminal domain-like"/>
    <property type="match status" value="1"/>
</dbReference>
<feature type="binding site" evidence="12">
    <location>
        <position position="579"/>
    </location>
    <ligand>
        <name>substrate</name>
    </ligand>
</feature>
<dbReference type="GO" id="GO:0000287">
    <property type="term" value="F:magnesium ion binding"/>
    <property type="evidence" value="ECO:0007669"/>
    <property type="project" value="UniProtKB-ARBA"/>
</dbReference>
<feature type="active site" description="Proton donor" evidence="11">
    <location>
        <position position="469"/>
    </location>
</feature>
<evidence type="ECO:0000256" key="11">
    <source>
        <dbReference type="PIRSR" id="PIRSR605478-1"/>
    </source>
</evidence>
<dbReference type="GO" id="GO:0005829">
    <property type="term" value="C:cytosol"/>
    <property type="evidence" value="ECO:0007669"/>
    <property type="project" value="TreeGrafter"/>
</dbReference>
<feature type="binding site" evidence="13">
    <location>
        <position position="101"/>
    </location>
    <ligand>
        <name>thiamine diphosphate</name>
        <dbReference type="ChEBI" id="CHEBI:58937"/>
    </ligand>
</feature>
<feature type="binding site" evidence="12">
    <location>
        <position position="531"/>
    </location>
    <ligand>
        <name>substrate</name>
    </ligand>
</feature>
<dbReference type="Gene3D" id="3.40.50.920">
    <property type="match status" value="1"/>
</dbReference>
<feature type="binding site" evidence="13">
    <location>
        <position position="495"/>
    </location>
    <ligand>
        <name>thiamine diphosphate</name>
        <dbReference type="ChEBI" id="CHEBI:58937"/>
    </ligand>
</feature>
<dbReference type="InterPro" id="IPR005475">
    <property type="entry name" value="Transketolase-like_Pyr-bd"/>
</dbReference>
<dbReference type="InterPro" id="IPR009014">
    <property type="entry name" value="Transketo_C/PFOR_II"/>
</dbReference>
<feature type="binding site" evidence="14">
    <location>
        <position position="224"/>
    </location>
    <ligand>
        <name>Mg(2+)</name>
        <dbReference type="ChEBI" id="CHEBI:18420"/>
    </ligand>
</feature>
<dbReference type="SUPFAM" id="SSF52518">
    <property type="entry name" value="Thiamin diphosphate-binding fold (THDP-binding)"/>
    <property type="match status" value="2"/>
</dbReference>
<feature type="binding site" evidence="13">
    <location>
        <position position="307"/>
    </location>
    <ligand>
        <name>thiamine diphosphate</name>
        <dbReference type="ChEBI" id="CHEBI:58937"/>
    </ligand>
</feature>
<reference evidence="17 18" key="1">
    <citation type="journal article" date="2015" name="Int J Genomics">
        <title>Comparative Genomics Revealed Genetic Diversity and Species/Strain-Level Differences in Carbohydrate Metabolism of Three Probiotic Bifidobacterial Species.</title>
        <authorList>
            <person name="Odamaki T."/>
            <person name="Horigome A."/>
            <person name="Sugahara H."/>
            <person name="Hashikura N."/>
            <person name="Minami J."/>
            <person name="Xiao J.Z."/>
            <person name="Abe F."/>
        </authorList>
    </citation>
    <scope>NUCLEOTIDE SEQUENCE [LARGE SCALE GENOMIC DNA]</scope>
    <source>
        <strain evidence="17 18">MCC 0483</strain>
    </source>
</reference>
<dbReference type="EC" id="2.2.1.1" evidence="3 10"/>
<dbReference type="CDD" id="cd02012">
    <property type="entry name" value="TPP_TK"/>
    <property type="match status" value="1"/>
</dbReference>
<comment type="subunit">
    <text evidence="2">Homodimer.</text>
</comment>
<gene>
    <name evidence="17" type="ORF">BAAM0483_04835</name>
</gene>
<evidence type="ECO:0000259" key="16">
    <source>
        <dbReference type="SMART" id="SM00861"/>
    </source>
</evidence>
<evidence type="ECO:0000256" key="10">
    <source>
        <dbReference type="NCBIfam" id="TIGR00232"/>
    </source>
</evidence>
<dbReference type="PROSITE" id="PS00802">
    <property type="entry name" value="TRANSKETOLASE_2"/>
    <property type="match status" value="1"/>
</dbReference>
<feature type="site" description="Important for catalytic activity" evidence="15">
    <location>
        <position position="307"/>
    </location>
</feature>
<dbReference type="InterPro" id="IPR029061">
    <property type="entry name" value="THDP-binding"/>
</dbReference>
<feature type="binding site" evidence="13">
    <location>
        <position position="224"/>
    </location>
    <ligand>
        <name>thiamine diphosphate</name>
        <dbReference type="ChEBI" id="CHEBI:58937"/>
    </ligand>
</feature>
<comment type="similarity">
    <text evidence="1">Belongs to the transketolase family.</text>
</comment>
<dbReference type="InterPro" id="IPR020826">
    <property type="entry name" value="Transketolase_BS"/>
</dbReference>
<dbReference type="Gene3D" id="3.40.50.970">
    <property type="match status" value="2"/>
</dbReference>
<dbReference type="InterPro" id="IPR055152">
    <property type="entry name" value="Transketolase-like_C_2"/>
</dbReference>
<accession>A0AB34T952</accession>
<evidence type="ECO:0000256" key="14">
    <source>
        <dbReference type="PIRSR" id="PIRSR605478-4"/>
    </source>
</evidence>
<evidence type="ECO:0000256" key="12">
    <source>
        <dbReference type="PIRSR" id="PIRSR605478-2"/>
    </source>
</evidence>
<dbReference type="InterPro" id="IPR005478">
    <property type="entry name" value="Transketolase_bac-like"/>
</dbReference>
<dbReference type="NCBIfam" id="TIGR00232">
    <property type="entry name" value="tktlase_bact"/>
    <property type="match status" value="1"/>
</dbReference>
<evidence type="ECO:0000313" key="17">
    <source>
        <dbReference type="EMBL" id="KOA49963.1"/>
    </source>
</evidence>
<protein>
    <recommendedName>
        <fullName evidence="4 10">Transketolase</fullName>
        <ecNumber evidence="3 10">2.2.1.1</ecNumber>
    </recommendedName>
</protein>
<dbReference type="GO" id="GO:0006098">
    <property type="term" value="P:pentose-phosphate shunt"/>
    <property type="evidence" value="ECO:0007669"/>
    <property type="project" value="TreeGrafter"/>
</dbReference>
<dbReference type="AlphaFoldDB" id="A0AB34T952"/>
<dbReference type="PANTHER" id="PTHR43522">
    <property type="entry name" value="TRANSKETOLASE"/>
    <property type="match status" value="1"/>
</dbReference>
<evidence type="ECO:0000256" key="4">
    <source>
        <dbReference type="ARBA" id="ARBA00016662"/>
    </source>
</evidence>
<dbReference type="FunFam" id="3.40.50.920:FF:000003">
    <property type="entry name" value="Transketolase"/>
    <property type="match status" value="1"/>
</dbReference>
<comment type="cofactor">
    <cofactor evidence="13">
        <name>thiamine diphosphate</name>
        <dbReference type="ChEBI" id="CHEBI:58937"/>
    </cofactor>
    <text evidence="13">Binds 1 thiamine pyrophosphate per subunit. During the reaction, the substrate forms a covalent intermediate with the cofactor.</text>
</comment>
<evidence type="ECO:0000256" key="9">
    <source>
        <dbReference type="ARBA" id="ARBA00049473"/>
    </source>
</evidence>
<keyword evidence="8 13" id="KW-0786">Thiamine pyrophosphate</keyword>
<feature type="binding site" evidence="12">
    <location>
        <position position="527"/>
    </location>
    <ligand>
        <name>substrate</name>
    </ligand>
</feature>
<dbReference type="EMBL" id="AWFK01000007">
    <property type="protein sequence ID" value="KOA49963.1"/>
    <property type="molecule type" value="Genomic_DNA"/>
</dbReference>
<feature type="binding site" evidence="12">
    <location>
        <position position="519"/>
    </location>
    <ligand>
        <name>substrate</name>
    </ligand>
</feature>
<feature type="binding site" evidence="12">
    <location>
        <position position="307"/>
    </location>
    <ligand>
        <name>substrate</name>
    </ligand>
</feature>
<dbReference type="CDD" id="cd07033">
    <property type="entry name" value="TPP_PYR_DXS_TK_like"/>
    <property type="match status" value="1"/>
</dbReference>
<dbReference type="Proteomes" id="UP000037239">
    <property type="component" value="Unassembled WGS sequence"/>
</dbReference>
<feature type="binding site" evidence="13">
    <location>
        <begin position="150"/>
        <end position="152"/>
    </location>
    <ligand>
        <name>thiamine diphosphate</name>
        <dbReference type="ChEBI" id="CHEBI:58937"/>
    </ligand>
</feature>
<keyword evidence="5" id="KW-0808">Transferase</keyword>
<feature type="binding site" evidence="12">
    <location>
        <position position="405"/>
    </location>
    <ligand>
        <name>substrate</name>
    </ligand>
</feature>
<evidence type="ECO:0000256" key="5">
    <source>
        <dbReference type="ARBA" id="ARBA00022679"/>
    </source>
</evidence>
<comment type="catalytic activity">
    <reaction evidence="9">
        <text>D-sedoheptulose 7-phosphate + D-glyceraldehyde 3-phosphate = aldehydo-D-ribose 5-phosphate + D-xylulose 5-phosphate</text>
        <dbReference type="Rhea" id="RHEA:10508"/>
        <dbReference type="ChEBI" id="CHEBI:57483"/>
        <dbReference type="ChEBI" id="CHEBI:57737"/>
        <dbReference type="ChEBI" id="CHEBI:58273"/>
        <dbReference type="ChEBI" id="CHEBI:59776"/>
        <dbReference type="EC" id="2.2.1.1"/>
    </reaction>
</comment>
<organism evidence="17 18">
    <name type="scientific">Bifidobacterium animalis subsp. animalis MCC 0483</name>
    <dbReference type="NCBI Taxonomy" id="1365955"/>
    <lineage>
        <taxon>Bacteria</taxon>
        <taxon>Bacillati</taxon>
        <taxon>Actinomycetota</taxon>
        <taxon>Actinomycetes</taxon>
        <taxon>Bifidobacteriales</taxon>
        <taxon>Bifidobacteriaceae</taxon>
        <taxon>Bifidobacterium</taxon>
    </lineage>
</organism>
<keyword evidence="6 14" id="KW-0479">Metal-binding</keyword>
<evidence type="ECO:0000256" key="6">
    <source>
        <dbReference type="ARBA" id="ARBA00022723"/>
    </source>
</evidence>
<evidence type="ECO:0000256" key="3">
    <source>
        <dbReference type="ARBA" id="ARBA00013152"/>
    </source>
</evidence>
<dbReference type="PANTHER" id="PTHR43522:SF2">
    <property type="entry name" value="TRANSKETOLASE 1-RELATED"/>
    <property type="match status" value="1"/>
</dbReference>
<dbReference type="SMART" id="SM00861">
    <property type="entry name" value="Transket_pyr"/>
    <property type="match status" value="1"/>
</dbReference>
<dbReference type="GO" id="GO:0004802">
    <property type="term" value="F:transketolase activity"/>
    <property type="evidence" value="ECO:0007669"/>
    <property type="project" value="UniProtKB-UniRule"/>
</dbReference>
<name>A0AB34T952_9BIFI</name>
<feature type="binding site" evidence="12">
    <location>
        <position position="61"/>
    </location>
    <ligand>
        <name>substrate</name>
    </ligand>
</feature>
<dbReference type="Pfam" id="PF02779">
    <property type="entry name" value="Transket_pyr"/>
    <property type="match status" value="1"/>
</dbReference>
<comment type="cofactor">
    <cofactor evidence="14">
        <name>Mg(2+)</name>
        <dbReference type="ChEBI" id="CHEBI:18420"/>
    </cofactor>
    <text evidence="14">Binds 1 Mg(2+) ion per subunit. Can also utilize other divalent metal cations, such as Ca(2+), Mn(2+) and Co(2+).</text>
</comment>
<sequence length="727" mass="80232">MRLECEERRRCWTSRRLRRSKYWKESRSLMTDNTWSELDERAIKMAKALSADAVQKAGHGHPGSPISLAPIAYTLYQRFIKHDPNDPNWAGRDRFILSGGHASLTQYVQLYFSGYGLTLDDLKYFRGGADTRTPGHPEYGLTPGIEMTTGPLGQGVASAVGFAYGQRYERGLLDPDAPEGKSPFDHKVWVICGEGDIEEGVSGEASSLAGNEQLGNLFVFFDANHIQIEGETKIALDENVIERYKAYGWYTDEFSFIQPDGSYKEDIEGLSKVIEKAEQVTDRPHFIKVDTLIAWPTPGKTNDPSSHGSALGDEAVAGLKKALGLDPTKTFEVDEEALAHARKVAERGLEAHKEWDEAFEKWADANPDKAALYNRIKNGELPEEFDKAIDDLEAGFEAGSKVATRKASGAVINAIAPIMPELWGGSADLGGSNNTNIKGAASFAPAEDATTQWPDCSPYGRQLHFGVREFAMGCITNGILLGSDTRPFSGTFFQFADYMRAAVRLSALMEIPNLYIWSHDSVALGEDGPTHQPIEHLSSFRDIPQLEVVRPADEWETAEAYRYFFEKKNTLPTAMVLTRQGVPTLVETAEKAKEGVRKGAYVLYGEEGQPDVIIMASGSEVQWALEGAKKLAEEGIKARVISMVSMEWFEEQDDEYKEEILPKSVKARVSIEAGSAMSWYKYLGSYGKAIAIDQFGLQGDGAQNMIDLGITAEHVVEAAKASIEEAR</sequence>
<evidence type="ECO:0000256" key="2">
    <source>
        <dbReference type="ARBA" id="ARBA00011738"/>
    </source>
</evidence>
<feature type="binding site" evidence="13">
    <location>
        <position position="195"/>
    </location>
    <ligand>
        <name>thiamine diphosphate</name>
        <dbReference type="ChEBI" id="CHEBI:58937"/>
    </ligand>
</feature>
<feature type="binding site" evidence="14">
    <location>
        <position position="226"/>
    </location>
    <ligand>
        <name>Mg(2+)</name>
        <dbReference type="ChEBI" id="CHEBI:18420"/>
    </ligand>
</feature>
<dbReference type="FunFam" id="3.40.50.970:FF:000003">
    <property type="entry name" value="Transketolase"/>
    <property type="match status" value="1"/>
</dbReference>
<evidence type="ECO:0000313" key="18">
    <source>
        <dbReference type="Proteomes" id="UP000037239"/>
    </source>
</evidence>
<feature type="binding site" evidence="12">
    <location>
        <position position="432"/>
    </location>
    <ligand>
        <name>substrate</name>
    </ligand>
</feature>
<evidence type="ECO:0000256" key="13">
    <source>
        <dbReference type="PIRSR" id="PIRSR605478-3"/>
    </source>
</evidence>
<dbReference type="Pfam" id="PF00456">
    <property type="entry name" value="Transketolase_N"/>
    <property type="match status" value="1"/>
</dbReference>
<evidence type="ECO:0000256" key="1">
    <source>
        <dbReference type="ARBA" id="ARBA00007131"/>
    </source>
</evidence>
<dbReference type="InterPro" id="IPR005474">
    <property type="entry name" value="Transketolase_N"/>
</dbReference>
<dbReference type="Pfam" id="PF22613">
    <property type="entry name" value="Transketolase_C_1"/>
    <property type="match status" value="1"/>
</dbReference>
<feature type="domain" description="Transketolase-like pyrimidine-binding" evidence="16">
    <location>
        <begin position="402"/>
        <end position="584"/>
    </location>
</feature>